<evidence type="ECO:0000313" key="1">
    <source>
        <dbReference type="EMBL" id="EEQ49328.1"/>
    </source>
</evidence>
<dbReference type="HOGENOM" id="CLU_2116614_0_0_9"/>
<dbReference type="InterPro" id="IPR010813">
    <property type="entry name" value="DUF1413"/>
</dbReference>
<dbReference type="AlphaFoldDB" id="C4V1K2"/>
<dbReference type="eggNOG" id="ENOG50334TT">
    <property type="taxonomic scope" value="Bacteria"/>
</dbReference>
<keyword evidence="2" id="KW-1185">Reference proteome</keyword>
<dbReference type="EMBL" id="ACLA01000005">
    <property type="protein sequence ID" value="EEQ49328.1"/>
    <property type="molecule type" value="Genomic_DNA"/>
</dbReference>
<evidence type="ECO:0000313" key="2">
    <source>
        <dbReference type="Proteomes" id="UP000005309"/>
    </source>
</evidence>
<name>C4V1K2_9FIRM</name>
<dbReference type="STRING" id="638302.HMPREF0908_0396"/>
<accession>C4V1K2</accession>
<sequence>MRSVIMKNIQLLLNDDEYAHIAEAAEKQGIPVLAHIRALLLGTEDAFAATYADTLRRVEALTPGTKFSLKALFGTDWTMPRGTKLTLGRAFYDMVDGGKVTAAKALGKDSSNIMQYVRV</sequence>
<gene>
    <name evidence="1" type="ORF">HMPREF0908_0396</name>
</gene>
<dbReference type="Proteomes" id="UP000005309">
    <property type="component" value="Unassembled WGS sequence"/>
</dbReference>
<protein>
    <submittedName>
        <fullName evidence="1">Uncharacterized protein</fullName>
    </submittedName>
</protein>
<comment type="caution">
    <text evidence="1">The sequence shown here is derived from an EMBL/GenBank/DDBJ whole genome shotgun (WGS) entry which is preliminary data.</text>
</comment>
<organism evidence="1 2">
    <name type="scientific">Selenomonas flueggei ATCC 43531</name>
    <dbReference type="NCBI Taxonomy" id="638302"/>
    <lineage>
        <taxon>Bacteria</taxon>
        <taxon>Bacillati</taxon>
        <taxon>Bacillota</taxon>
        <taxon>Negativicutes</taxon>
        <taxon>Selenomonadales</taxon>
        <taxon>Selenomonadaceae</taxon>
        <taxon>Selenomonas</taxon>
    </lineage>
</organism>
<reference evidence="1 2" key="1">
    <citation type="submission" date="2009-04" db="EMBL/GenBank/DDBJ databases">
        <authorList>
            <person name="Qin X."/>
            <person name="Bachman B."/>
            <person name="Battles P."/>
            <person name="Bell A."/>
            <person name="Bess C."/>
            <person name="Bickham C."/>
            <person name="Chaboub L."/>
            <person name="Chen D."/>
            <person name="Coyle M."/>
            <person name="Deiros D.R."/>
            <person name="Dinh H."/>
            <person name="Forbes L."/>
            <person name="Fowler G."/>
            <person name="Francisco L."/>
            <person name="Fu Q."/>
            <person name="Gubbala S."/>
            <person name="Hale W."/>
            <person name="Han Y."/>
            <person name="Hemphill L."/>
            <person name="Highlander S.K."/>
            <person name="Hirani K."/>
            <person name="Hogues M."/>
            <person name="Jackson L."/>
            <person name="Jakkamsetti A."/>
            <person name="Javaid M."/>
            <person name="Jiang H."/>
            <person name="Korchina V."/>
            <person name="Kovar C."/>
            <person name="Lara F."/>
            <person name="Lee S."/>
            <person name="Mata R."/>
            <person name="Mathew T."/>
            <person name="Moen C."/>
            <person name="Morales K."/>
            <person name="Munidasa M."/>
            <person name="Nazareth L."/>
            <person name="Ngo R."/>
            <person name="Nguyen L."/>
            <person name="Okwuonu G."/>
            <person name="Ongeri F."/>
            <person name="Patil S."/>
            <person name="Petrosino J."/>
            <person name="Pham C."/>
            <person name="Pham P."/>
            <person name="Pu L.-L."/>
            <person name="Puazo M."/>
            <person name="Raj R."/>
            <person name="Reid J."/>
            <person name="Rouhana J."/>
            <person name="Saada N."/>
            <person name="Shang Y."/>
            <person name="Simmons D."/>
            <person name="Thornton R."/>
            <person name="Warren J."/>
            <person name="Weissenberger G."/>
            <person name="Zhang J."/>
            <person name="Zhang L."/>
            <person name="Zhou C."/>
            <person name="Zhu D."/>
            <person name="Muzny D."/>
            <person name="Worley K."/>
            <person name="Gibbs R."/>
        </authorList>
    </citation>
    <scope>NUCLEOTIDE SEQUENCE [LARGE SCALE GENOMIC DNA]</scope>
    <source>
        <strain evidence="1 2">ATCC 43531</strain>
    </source>
</reference>
<proteinExistence type="predicted"/>
<dbReference type="Pfam" id="PF07205">
    <property type="entry name" value="DUF1413"/>
    <property type="match status" value="1"/>
</dbReference>